<dbReference type="SMART" id="SM00345">
    <property type="entry name" value="HTH_GNTR"/>
    <property type="match status" value="1"/>
</dbReference>
<protein>
    <submittedName>
        <fullName evidence="5">GntR family transcriptional regulator</fullName>
    </submittedName>
</protein>
<evidence type="ECO:0000259" key="4">
    <source>
        <dbReference type="PROSITE" id="PS50949"/>
    </source>
</evidence>
<name>A0ABS6WID5_9HYPH</name>
<keyword evidence="6" id="KW-1185">Reference proteome</keyword>
<feature type="domain" description="HTH gntR-type" evidence="4">
    <location>
        <begin position="22"/>
        <end position="89"/>
    </location>
</feature>
<dbReference type="Proteomes" id="UP001430804">
    <property type="component" value="Unassembled WGS sequence"/>
</dbReference>
<organism evidence="5 6">
    <name type="scientific">Pseudohoeflea coraliihabitans</name>
    <dbReference type="NCBI Taxonomy" id="2860393"/>
    <lineage>
        <taxon>Bacteria</taxon>
        <taxon>Pseudomonadati</taxon>
        <taxon>Pseudomonadota</taxon>
        <taxon>Alphaproteobacteria</taxon>
        <taxon>Hyphomicrobiales</taxon>
        <taxon>Rhizobiaceae</taxon>
        <taxon>Pseudohoeflea</taxon>
    </lineage>
</organism>
<gene>
    <name evidence="5" type="ORF">KY465_00255</name>
</gene>
<dbReference type="RefSeq" id="WP_219157124.1">
    <property type="nucleotide sequence ID" value="NZ_JAHWQX010000001.1"/>
</dbReference>
<evidence type="ECO:0000256" key="2">
    <source>
        <dbReference type="ARBA" id="ARBA00023125"/>
    </source>
</evidence>
<dbReference type="InterPro" id="IPR000524">
    <property type="entry name" value="Tscrpt_reg_HTH_GntR"/>
</dbReference>
<dbReference type="CDD" id="cd07377">
    <property type="entry name" value="WHTH_GntR"/>
    <property type="match status" value="1"/>
</dbReference>
<keyword evidence="2" id="KW-0238">DNA-binding</keyword>
<evidence type="ECO:0000256" key="1">
    <source>
        <dbReference type="ARBA" id="ARBA00023015"/>
    </source>
</evidence>
<reference evidence="5" key="1">
    <citation type="submission" date="2021-07" db="EMBL/GenBank/DDBJ databases">
        <title>Pseudohoeflea marina sp. nov. a polyhydroxyalcanoate-producing bacterium.</title>
        <authorList>
            <person name="Zheng W."/>
            <person name="Yu S."/>
            <person name="Huang Y."/>
        </authorList>
    </citation>
    <scope>NUCLEOTIDE SEQUENCE</scope>
    <source>
        <strain evidence="5">DP4N28-3</strain>
    </source>
</reference>
<proteinExistence type="predicted"/>
<accession>A0ABS6WID5</accession>
<dbReference type="SMART" id="SM00895">
    <property type="entry name" value="FCD"/>
    <property type="match status" value="1"/>
</dbReference>
<keyword evidence="3" id="KW-0804">Transcription</keyword>
<comment type="caution">
    <text evidence="5">The sequence shown here is derived from an EMBL/GenBank/DDBJ whole genome shotgun (WGS) entry which is preliminary data.</text>
</comment>
<keyword evidence="1" id="KW-0805">Transcription regulation</keyword>
<dbReference type="EMBL" id="JAHWQX010000001">
    <property type="protein sequence ID" value="MBW3095702.1"/>
    <property type="molecule type" value="Genomic_DNA"/>
</dbReference>
<dbReference type="InterPro" id="IPR011711">
    <property type="entry name" value="GntR_C"/>
</dbReference>
<evidence type="ECO:0000313" key="5">
    <source>
        <dbReference type="EMBL" id="MBW3095702.1"/>
    </source>
</evidence>
<dbReference type="PROSITE" id="PS50949">
    <property type="entry name" value="HTH_GNTR"/>
    <property type="match status" value="1"/>
</dbReference>
<dbReference type="PANTHER" id="PTHR43537">
    <property type="entry name" value="TRANSCRIPTIONAL REGULATOR, GNTR FAMILY"/>
    <property type="match status" value="1"/>
</dbReference>
<dbReference type="PANTHER" id="PTHR43537:SF24">
    <property type="entry name" value="GLUCONATE OPERON TRANSCRIPTIONAL REPRESSOR"/>
    <property type="match status" value="1"/>
</dbReference>
<dbReference type="Pfam" id="PF00392">
    <property type="entry name" value="GntR"/>
    <property type="match status" value="1"/>
</dbReference>
<dbReference type="Pfam" id="PF07729">
    <property type="entry name" value="FCD"/>
    <property type="match status" value="1"/>
</dbReference>
<evidence type="ECO:0000313" key="6">
    <source>
        <dbReference type="Proteomes" id="UP001430804"/>
    </source>
</evidence>
<sequence>MPPSRPDTRKGTLPKLQPLEAKTLVDQVVDAIVEATATGVFLPGDRIVEAEVARSLDVSRVPVREALRILESQGIVVSSRYRGMRLMDVSVDRLEKILKVRTVLEKLAAEEVMAGLKDDPDLLAPLEDIVDRLHAALKREDSYGVARLDTEFHRTLCRLSGNDVLLHMWEPLARQLTIIFGLSTLQKDLTAIIEEHDELLARLKAGDVDAAIAQVQIHILDYARALDYEGLVSERRSARDK</sequence>
<evidence type="ECO:0000256" key="3">
    <source>
        <dbReference type="ARBA" id="ARBA00023163"/>
    </source>
</evidence>